<feature type="non-terminal residue" evidence="2">
    <location>
        <position position="98"/>
    </location>
</feature>
<accession>A0A3B1E1Y1</accession>
<dbReference type="GO" id="GO:0004803">
    <property type="term" value="F:transposase activity"/>
    <property type="evidence" value="ECO:0007669"/>
    <property type="project" value="InterPro"/>
</dbReference>
<reference evidence="2" key="1">
    <citation type="submission" date="2018-06" db="EMBL/GenBank/DDBJ databases">
        <authorList>
            <person name="Zhirakovskaya E."/>
        </authorList>
    </citation>
    <scope>NUCLEOTIDE SEQUENCE</scope>
</reference>
<dbReference type="Pfam" id="PF01609">
    <property type="entry name" value="DDE_Tnp_1"/>
    <property type="match status" value="1"/>
</dbReference>
<organism evidence="2">
    <name type="scientific">hydrothermal vent metagenome</name>
    <dbReference type="NCBI Taxonomy" id="652676"/>
    <lineage>
        <taxon>unclassified sequences</taxon>
        <taxon>metagenomes</taxon>
        <taxon>ecological metagenomes</taxon>
    </lineage>
</organism>
<dbReference type="EMBL" id="UOGL01000319">
    <property type="protein sequence ID" value="VAX39295.1"/>
    <property type="molecule type" value="Genomic_DNA"/>
</dbReference>
<feature type="domain" description="Transposase IS4-like" evidence="1">
    <location>
        <begin position="28"/>
        <end position="95"/>
    </location>
</feature>
<protein>
    <recommendedName>
        <fullName evidence="1">Transposase IS4-like domain-containing protein</fullName>
    </recommendedName>
</protein>
<name>A0A3B1E1Y1_9ZZZZ</name>
<dbReference type="InterPro" id="IPR002559">
    <property type="entry name" value="Transposase_11"/>
</dbReference>
<gene>
    <name evidence="2" type="ORF">MNBD_PLANCTO02-1502</name>
</gene>
<dbReference type="GO" id="GO:0006313">
    <property type="term" value="P:DNA transposition"/>
    <property type="evidence" value="ECO:0007669"/>
    <property type="project" value="InterPro"/>
</dbReference>
<proteinExistence type="predicted"/>
<dbReference type="GO" id="GO:0003677">
    <property type="term" value="F:DNA binding"/>
    <property type="evidence" value="ECO:0007669"/>
    <property type="project" value="InterPro"/>
</dbReference>
<sequence>MKLKLCQDLFGGIINKNDPEEPDDHALGRSCGGFSTKIHIVCDANGLPLHFHLTAGQTHESTVLDILLEKTDQEVFDNDGNPVAWPIALAGDKGYRAD</sequence>
<evidence type="ECO:0000259" key="1">
    <source>
        <dbReference type="Pfam" id="PF01609"/>
    </source>
</evidence>
<dbReference type="AlphaFoldDB" id="A0A3B1E1Y1"/>
<evidence type="ECO:0000313" key="2">
    <source>
        <dbReference type="EMBL" id="VAX39295.1"/>
    </source>
</evidence>